<feature type="signal peptide" evidence="1">
    <location>
        <begin position="1"/>
        <end position="22"/>
    </location>
</feature>
<dbReference type="Proteomes" id="UP001412239">
    <property type="component" value="Unassembled WGS sequence"/>
</dbReference>
<name>A0A292PTI8_9PEZI</name>
<evidence type="ECO:0000256" key="1">
    <source>
        <dbReference type="SAM" id="SignalP"/>
    </source>
</evidence>
<dbReference type="EMBL" id="LN891036">
    <property type="protein sequence ID" value="CUS10922.1"/>
    <property type="molecule type" value="Genomic_DNA"/>
</dbReference>
<accession>A0A292PTI8</accession>
<evidence type="ECO:0000313" key="2">
    <source>
        <dbReference type="EMBL" id="CUS10922.1"/>
    </source>
</evidence>
<gene>
    <name evidence="2" type="ORF">GSTUAT00004953001</name>
</gene>
<proteinExistence type="predicted"/>
<dbReference type="AlphaFoldDB" id="A0A292PTI8"/>
<sequence length="702" mass="77969">MHLSKLVIGVLGCTLFSGSSHSFPGDGVLIPKANTTEPPSQADAIRLCKSKEFGLVVENWFVSEATEWLQEYTKKNRHTDNYKQRGVIGAIAYDYLGDTGMVCGTNTASLCQVDCVNLVKSIPDVLEAQKVYFVLKSAQHLNLVFDTVRIYPVISGVVRQKDLTAAQANVALLAPSMAKALRWPEKSDYERTHELLIGYLNVFIQIVIASVTAWVPGSSILSFAKESWEMAQVSVDALQAHIREVKLKSSSEVASERLLEAQRETKRRRELYDRIVASGAQKSLADEKWYQAASPWLGVIVPQMAFDTTGIGKYKHTAFGGGEGSVERNTEELLLYLKGTGEFTRRRLGDGVDELFKGIDADEEGATSFSKLAGSGGYLPPTSEALSLWTGPGIEEKLTRNFMLKALDTTLRSQEIWITCTKDFKTVKPRADSTSPAKYPTNICPKDMSGPQDLKECVDGYVCYMYKWMSRYTAYASHRVEYPFGMQDIQDAPYDVDPKDIIHSSVMTYMEQHKKDTSPPETLSLASFKDAASSKKVWDARQPGFFTVPVCMSQYNFNTPIEPVDKTTCFLNPDCRQKTLPCNCGPYGSETKVLWREAGLWDLPSAEDYRKGHCSRQIHKRIEDDLEKYTAHCGIEIHKGGSKKKSIGANAMCGPILEQLKEAGYPPSTTMSPTFKTKLLCLAGKISMEKCAQFGALIQTIG</sequence>
<organism evidence="2 3">
    <name type="scientific">Tuber aestivum</name>
    <name type="common">summer truffle</name>
    <dbReference type="NCBI Taxonomy" id="59557"/>
    <lineage>
        <taxon>Eukaryota</taxon>
        <taxon>Fungi</taxon>
        <taxon>Dikarya</taxon>
        <taxon>Ascomycota</taxon>
        <taxon>Pezizomycotina</taxon>
        <taxon>Pezizomycetes</taxon>
        <taxon>Pezizales</taxon>
        <taxon>Tuberaceae</taxon>
        <taxon>Tuber</taxon>
    </lineage>
</organism>
<evidence type="ECO:0000313" key="3">
    <source>
        <dbReference type="Proteomes" id="UP001412239"/>
    </source>
</evidence>
<protein>
    <submittedName>
        <fullName evidence="2">Uncharacterized protein</fullName>
    </submittedName>
</protein>
<keyword evidence="3" id="KW-1185">Reference proteome</keyword>
<reference evidence="2" key="1">
    <citation type="submission" date="2015-10" db="EMBL/GenBank/DDBJ databases">
        <authorList>
            <person name="Regsiter A."/>
            <person name="william w."/>
        </authorList>
    </citation>
    <scope>NUCLEOTIDE SEQUENCE</scope>
    <source>
        <strain evidence="2">Montdore</strain>
    </source>
</reference>
<keyword evidence="1" id="KW-0732">Signal</keyword>
<feature type="chain" id="PRO_5013285147" evidence="1">
    <location>
        <begin position="23"/>
        <end position="702"/>
    </location>
</feature>